<evidence type="ECO:0000256" key="1">
    <source>
        <dbReference type="ARBA" id="ARBA00023125"/>
    </source>
</evidence>
<accession>A0A1R4G760</accession>
<dbReference type="InterPro" id="IPR011344">
    <property type="entry name" value="ssDNA-bd"/>
</dbReference>
<dbReference type="Pfam" id="PF00436">
    <property type="entry name" value="SSB"/>
    <property type="match status" value="1"/>
</dbReference>
<feature type="region of interest" description="Disordered" evidence="4">
    <location>
        <begin position="128"/>
        <end position="181"/>
    </location>
</feature>
<keyword evidence="6" id="KW-1185">Reference proteome</keyword>
<reference evidence="5 6" key="1">
    <citation type="submission" date="2017-02" db="EMBL/GenBank/DDBJ databases">
        <authorList>
            <person name="Peterson S.W."/>
        </authorList>
    </citation>
    <scope>NUCLEOTIDE SEQUENCE [LARGE SCALE GENOMIC DNA]</scope>
    <source>
        <strain evidence="5 6">B Ar 00.02</strain>
    </source>
</reference>
<evidence type="ECO:0000313" key="6">
    <source>
        <dbReference type="Proteomes" id="UP000195913"/>
    </source>
</evidence>
<dbReference type="CDD" id="cd04496">
    <property type="entry name" value="SSB_OBF"/>
    <property type="match status" value="1"/>
</dbReference>
<dbReference type="EMBL" id="FUHW01000028">
    <property type="protein sequence ID" value="SJM64080.1"/>
    <property type="molecule type" value="Genomic_DNA"/>
</dbReference>
<dbReference type="GO" id="GO:0009295">
    <property type="term" value="C:nucleoid"/>
    <property type="evidence" value="ECO:0007669"/>
    <property type="project" value="TreeGrafter"/>
</dbReference>
<name>A0A1R4G760_9MICC</name>
<dbReference type="Proteomes" id="UP000195913">
    <property type="component" value="Unassembled WGS sequence"/>
</dbReference>
<sequence>MKDVNNFITVVGNVGTDPVVRTHANDFRVTHFRLGADIRGRNQQSGEWETKSTNWYTIKVFHQLGLNAHASLRKGQRVFVAGYAKVDQYTREDGSTGTGIDVEAEVIGHDLKFGTTEFSRLPQLAAARTADRSVESDPPVVEGEEAGGPVESADPAAGRFGTDPVSGWDEPSGSETEPLAG</sequence>
<dbReference type="PANTHER" id="PTHR10302:SF0">
    <property type="entry name" value="SINGLE-STRANDED DNA-BINDING PROTEIN, MITOCHONDRIAL"/>
    <property type="match status" value="1"/>
</dbReference>
<dbReference type="InterPro" id="IPR012340">
    <property type="entry name" value="NA-bd_OB-fold"/>
</dbReference>
<dbReference type="AlphaFoldDB" id="A0A1R4G760"/>
<dbReference type="PANTHER" id="PTHR10302">
    <property type="entry name" value="SINGLE-STRANDED DNA-BINDING PROTEIN"/>
    <property type="match status" value="1"/>
</dbReference>
<dbReference type="GO" id="GO:0006260">
    <property type="term" value="P:DNA replication"/>
    <property type="evidence" value="ECO:0007669"/>
    <property type="project" value="InterPro"/>
</dbReference>
<gene>
    <name evidence="5" type="ORF">FM101_08335</name>
</gene>
<evidence type="ECO:0000256" key="3">
    <source>
        <dbReference type="RuleBase" id="RU000524"/>
    </source>
</evidence>
<evidence type="ECO:0000256" key="4">
    <source>
        <dbReference type="SAM" id="MobiDB-lite"/>
    </source>
</evidence>
<organism evidence="5 6">
    <name type="scientific">Arthrobacter rhombi</name>
    <dbReference type="NCBI Taxonomy" id="71253"/>
    <lineage>
        <taxon>Bacteria</taxon>
        <taxon>Bacillati</taxon>
        <taxon>Actinomycetota</taxon>
        <taxon>Actinomycetes</taxon>
        <taxon>Micrococcales</taxon>
        <taxon>Micrococcaceae</taxon>
        <taxon>Arthrobacter</taxon>
    </lineage>
</organism>
<protein>
    <recommendedName>
        <fullName evidence="3">Single-stranded DNA-binding protein</fullName>
    </recommendedName>
</protein>
<dbReference type="RefSeq" id="WP_158225915.1">
    <property type="nucleotide sequence ID" value="NZ_FUHW01000028.1"/>
</dbReference>
<dbReference type="NCBIfam" id="TIGR00621">
    <property type="entry name" value="ssb"/>
    <property type="match status" value="1"/>
</dbReference>
<proteinExistence type="predicted"/>
<dbReference type="GO" id="GO:0003697">
    <property type="term" value="F:single-stranded DNA binding"/>
    <property type="evidence" value="ECO:0007669"/>
    <property type="project" value="InterPro"/>
</dbReference>
<dbReference type="PROSITE" id="PS50935">
    <property type="entry name" value="SSB"/>
    <property type="match status" value="1"/>
</dbReference>
<evidence type="ECO:0000313" key="5">
    <source>
        <dbReference type="EMBL" id="SJM64080.1"/>
    </source>
</evidence>
<dbReference type="InterPro" id="IPR000424">
    <property type="entry name" value="Primosome_PriB/ssb"/>
</dbReference>
<dbReference type="Gene3D" id="2.40.50.140">
    <property type="entry name" value="Nucleic acid-binding proteins"/>
    <property type="match status" value="1"/>
</dbReference>
<dbReference type="SUPFAM" id="SSF50249">
    <property type="entry name" value="Nucleic acid-binding proteins"/>
    <property type="match status" value="1"/>
</dbReference>
<evidence type="ECO:0000256" key="2">
    <source>
        <dbReference type="PROSITE-ProRule" id="PRU00252"/>
    </source>
</evidence>
<keyword evidence="1 2" id="KW-0238">DNA-binding</keyword>